<dbReference type="AlphaFoldDB" id="A0A9N8EJC3"/>
<evidence type="ECO:0000256" key="1">
    <source>
        <dbReference type="SAM" id="MobiDB-lite"/>
    </source>
</evidence>
<evidence type="ECO:0000313" key="2">
    <source>
        <dbReference type="EMBL" id="CAB9522152.1"/>
    </source>
</evidence>
<feature type="compositionally biased region" description="Basic and acidic residues" evidence="1">
    <location>
        <begin position="14"/>
        <end position="29"/>
    </location>
</feature>
<reference evidence="2" key="1">
    <citation type="submission" date="2020-06" db="EMBL/GenBank/DDBJ databases">
        <authorList>
            <consortium name="Plant Systems Biology data submission"/>
        </authorList>
    </citation>
    <scope>NUCLEOTIDE SEQUENCE</scope>
    <source>
        <strain evidence="2">D6</strain>
    </source>
</reference>
<feature type="compositionally biased region" description="Basic residues" evidence="1">
    <location>
        <begin position="164"/>
        <end position="180"/>
    </location>
</feature>
<gene>
    <name evidence="2" type="ORF">SEMRO_1272_G258220.1</name>
</gene>
<feature type="region of interest" description="Disordered" evidence="1">
    <location>
        <begin position="127"/>
        <end position="180"/>
    </location>
</feature>
<proteinExistence type="predicted"/>
<feature type="region of interest" description="Disordered" evidence="1">
    <location>
        <begin position="1"/>
        <end position="46"/>
    </location>
</feature>
<name>A0A9N8EJC3_9STRA</name>
<protein>
    <submittedName>
        <fullName evidence="2">Uncharacterized protein</fullName>
    </submittedName>
</protein>
<dbReference type="Proteomes" id="UP001153069">
    <property type="component" value="Unassembled WGS sequence"/>
</dbReference>
<dbReference type="EMBL" id="CAICTM010001270">
    <property type="protein sequence ID" value="CAB9522152.1"/>
    <property type="molecule type" value="Genomic_DNA"/>
</dbReference>
<keyword evidence="3" id="KW-1185">Reference proteome</keyword>
<sequence length="180" mass="20059">MSEDGSDGSIDIGRQLRESDERNKRKREEAEAEDSESSSRSSRAAPVLAPVAVAVPVAVAAPVAAPVAASLPRPRLSLHEIQHRHQMQIQQLHQHRALVVPAPPLEYYEDEFGQDMYMGQLKAQELRERPPRHRMVRDESPLPMVNSRSASPAERKAAREVKGRTKKKKLAAGLPRKPKS</sequence>
<feature type="compositionally biased region" description="Basic and acidic residues" evidence="1">
    <location>
        <begin position="153"/>
        <end position="163"/>
    </location>
</feature>
<evidence type="ECO:0000313" key="3">
    <source>
        <dbReference type="Proteomes" id="UP001153069"/>
    </source>
</evidence>
<comment type="caution">
    <text evidence="2">The sequence shown here is derived from an EMBL/GenBank/DDBJ whole genome shotgun (WGS) entry which is preliminary data.</text>
</comment>
<accession>A0A9N8EJC3</accession>
<organism evidence="2 3">
    <name type="scientific">Seminavis robusta</name>
    <dbReference type="NCBI Taxonomy" id="568900"/>
    <lineage>
        <taxon>Eukaryota</taxon>
        <taxon>Sar</taxon>
        <taxon>Stramenopiles</taxon>
        <taxon>Ochrophyta</taxon>
        <taxon>Bacillariophyta</taxon>
        <taxon>Bacillariophyceae</taxon>
        <taxon>Bacillariophycidae</taxon>
        <taxon>Naviculales</taxon>
        <taxon>Naviculaceae</taxon>
        <taxon>Seminavis</taxon>
    </lineage>
</organism>